<reference evidence="2 3" key="1">
    <citation type="submission" date="2017-10" db="EMBL/GenBank/DDBJ databases">
        <title>Sedimentibacterium mangrovi gen. nov., sp. nov., a novel member of family Phyllobacteriacea isolated from mangrove sediment.</title>
        <authorList>
            <person name="Liao H."/>
            <person name="Tian Y."/>
        </authorList>
    </citation>
    <scope>NUCLEOTIDE SEQUENCE [LARGE SCALE GENOMIC DNA]</scope>
    <source>
        <strain evidence="2 3">X9-2-2</strain>
    </source>
</reference>
<feature type="domain" description="ThuA-like" evidence="1">
    <location>
        <begin position="80"/>
        <end position="208"/>
    </location>
</feature>
<proteinExistence type="predicted"/>
<dbReference type="AlphaFoldDB" id="A0A2G1QNM1"/>
<comment type="caution">
    <text evidence="2">The sequence shown here is derived from an EMBL/GenBank/DDBJ whole genome shotgun (WGS) entry which is preliminary data.</text>
</comment>
<sequence length="217" mass="23690">MKNLILSGGIFHPFDETSASIARHLEAEGISSRIAGVAEGFRLLGDEAFDLVTVNALSWSMTQADKYEPFRAAFAFDPPPDAREAMTRHLERGGGLLGLHTAAICFDTWPEWPAMLGAGWVWGQSHHPAPGYVDVDTGTRQFRIWDELYCAMVLAPETAVLATATSADVETAQPVMTASGRRVYLSLGHDLTATENAGYRDLLLRGARIATGREQER</sequence>
<name>A0A2G1QNM1_9HYPH</name>
<gene>
    <name evidence="2" type="ORF">CSC94_11945</name>
</gene>
<dbReference type="InterPro" id="IPR029062">
    <property type="entry name" value="Class_I_gatase-like"/>
</dbReference>
<dbReference type="Proteomes" id="UP000221168">
    <property type="component" value="Unassembled WGS sequence"/>
</dbReference>
<keyword evidence="3" id="KW-1185">Reference proteome</keyword>
<evidence type="ECO:0000313" key="3">
    <source>
        <dbReference type="Proteomes" id="UP000221168"/>
    </source>
</evidence>
<dbReference type="Pfam" id="PF06283">
    <property type="entry name" value="ThuA"/>
    <property type="match status" value="1"/>
</dbReference>
<dbReference type="Gene3D" id="3.40.50.880">
    <property type="match status" value="1"/>
</dbReference>
<dbReference type="SUPFAM" id="SSF52317">
    <property type="entry name" value="Class I glutamine amidotransferase-like"/>
    <property type="match status" value="1"/>
</dbReference>
<organism evidence="2 3">
    <name type="scientific">Zhengella mangrovi</name>
    <dbReference type="NCBI Taxonomy" id="1982044"/>
    <lineage>
        <taxon>Bacteria</taxon>
        <taxon>Pseudomonadati</taxon>
        <taxon>Pseudomonadota</taxon>
        <taxon>Alphaproteobacteria</taxon>
        <taxon>Hyphomicrobiales</taxon>
        <taxon>Notoacmeibacteraceae</taxon>
        <taxon>Zhengella</taxon>
    </lineage>
</organism>
<dbReference type="RefSeq" id="WP_099306574.1">
    <property type="nucleotide sequence ID" value="NZ_PDVP01000006.1"/>
</dbReference>
<dbReference type="EMBL" id="PDVP01000006">
    <property type="protein sequence ID" value="PHP66808.1"/>
    <property type="molecule type" value="Genomic_DNA"/>
</dbReference>
<dbReference type="OrthoDB" id="109511at2"/>
<protein>
    <recommendedName>
        <fullName evidence="1">ThuA-like domain-containing protein</fullName>
    </recommendedName>
</protein>
<accession>A0A2G1QNM1</accession>
<evidence type="ECO:0000313" key="2">
    <source>
        <dbReference type="EMBL" id="PHP66808.1"/>
    </source>
</evidence>
<dbReference type="InterPro" id="IPR029010">
    <property type="entry name" value="ThuA-like"/>
</dbReference>
<evidence type="ECO:0000259" key="1">
    <source>
        <dbReference type="Pfam" id="PF06283"/>
    </source>
</evidence>